<feature type="non-terminal residue" evidence="1">
    <location>
        <position position="1"/>
    </location>
</feature>
<evidence type="ECO:0000313" key="1">
    <source>
        <dbReference type="EMBL" id="CAG8543160.1"/>
    </source>
</evidence>
<name>A0ACA9LPR2_9GLOM</name>
<protein>
    <submittedName>
        <fullName evidence="1">4813_t:CDS:1</fullName>
    </submittedName>
</protein>
<proteinExistence type="predicted"/>
<sequence>DFNMLKEEHLVECLRKDNEIAAFVRAEPQLIYLFSEKRKEILVNQECGTSDYGIQEKLKSQQYKTNIQTRKRSVSPIEKKREIKKTCKKEEDIVQVFDTSKVHNTESRPVKSTNERESAAKRKENSYTQNRDSKIKATNKLDPPASLLNKRNKNKENIKPNYRNYSRLDKLEGQDSLSHRISTRDDLADRS</sequence>
<keyword evidence="2" id="KW-1185">Reference proteome</keyword>
<organism evidence="1 2">
    <name type="scientific">Dentiscutata heterogama</name>
    <dbReference type="NCBI Taxonomy" id="1316150"/>
    <lineage>
        <taxon>Eukaryota</taxon>
        <taxon>Fungi</taxon>
        <taxon>Fungi incertae sedis</taxon>
        <taxon>Mucoromycota</taxon>
        <taxon>Glomeromycotina</taxon>
        <taxon>Glomeromycetes</taxon>
        <taxon>Diversisporales</taxon>
        <taxon>Gigasporaceae</taxon>
        <taxon>Dentiscutata</taxon>
    </lineage>
</organism>
<dbReference type="Proteomes" id="UP000789702">
    <property type="component" value="Unassembled WGS sequence"/>
</dbReference>
<gene>
    <name evidence="1" type="ORF">DHETER_LOCUS4894</name>
</gene>
<dbReference type="EMBL" id="CAJVPU010005115">
    <property type="protein sequence ID" value="CAG8543160.1"/>
    <property type="molecule type" value="Genomic_DNA"/>
</dbReference>
<accession>A0ACA9LPR2</accession>
<reference evidence="1" key="1">
    <citation type="submission" date="2021-06" db="EMBL/GenBank/DDBJ databases">
        <authorList>
            <person name="Kallberg Y."/>
            <person name="Tangrot J."/>
            <person name="Rosling A."/>
        </authorList>
    </citation>
    <scope>NUCLEOTIDE SEQUENCE</scope>
    <source>
        <strain evidence="1">IL203A</strain>
    </source>
</reference>
<evidence type="ECO:0000313" key="2">
    <source>
        <dbReference type="Proteomes" id="UP000789702"/>
    </source>
</evidence>
<comment type="caution">
    <text evidence="1">The sequence shown here is derived from an EMBL/GenBank/DDBJ whole genome shotgun (WGS) entry which is preliminary data.</text>
</comment>